<gene>
    <name evidence="2" type="ORF">NHX12_000017</name>
</gene>
<evidence type="ECO:0000313" key="2">
    <source>
        <dbReference type="EMBL" id="KAJ3582991.1"/>
    </source>
</evidence>
<dbReference type="OrthoDB" id="409048at2759"/>
<dbReference type="PANTHER" id="PTHR14239:SF3">
    <property type="entry name" value="METALLOREDUCTASE STEAP1-RELATED"/>
    <property type="match status" value="1"/>
</dbReference>
<accession>A0A9Q0D892</accession>
<dbReference type="AlphaFoldDB" id="A0A9Q0D892"/>
<keyword evidence="1" id="KW-0812">Transmembrane</keyword>
<comment type="caution">
    <text evidence="2">The sequence shown here is derived from an EMBL/GenBank/DDBJ whole genome shotgun (WGS) entry which is preliminary data.</text>
</comment>
<keyword evidence="1" id="KW-1133">Transmembrane helix</keyword>
<dbReference type="GO" id="GO:0005768">
    <property type="term" value="C:endosome"/>
    <property type="evidence" value="ECO:0007669"/>
    <property type="project" value="TreeGrafter"/>
</dbReference>
<dbReference type="EMBL" id="JANIIK010000591">
    <property type="protein sequence ID" value="KAJ3582991.1"/>
    <property type="molecule type" value="Genomic_DNA"/>
</dbReference>
<evidence type="ECO:0000256" key="1">
    <source>
        <dbReference type="SAM" id="Phobius"/>
    </source>
</evidence>
<dbReference type="PANTHER" id="PTHR14239">
    <property type="entry name" value="DUDULIN-RELATED"/>
    <property type="match status" value="1"/>
</dbReference>
<dbReference type="GO" id="GO:0005886">
    <property type="term" value="C:plasma membrane"/>
    <property type="evidence" value="ECO:0007669"/>
    <property type="project" value="TreeGrafter"/>
</dbReference>
<keyword evidence="3" id="KW-1185">Reference proteome</keyword>
<proteinExistence type="predicted"/>
<dbReference type="InterPro" id="IPR051267">
    <property type="entry name" value="STEAP_metalloreductase"/>
</dbReference>
<feature type="transmembrane region" description="Helical" evidence="1">
    <location>
        <begin position="167"/>
        <end position="188"/>
    </location>
</feature>
<reference evidence="2" key="1">
    <citation type="submission" date="2022-07" db="EMBL/GenBank/DDBJ databases">
        <title>Chromosome-level genome of Muraenolepis orangiensis.</title>
        <authorList>
            <person name="Kim J."/>
        </authorList>
    </citation>
    <scope>NUCLEOTIDE SEQUENCE</scope>
    <source>
        <strain evidence="2">KU_S4_2022</strain>
        <tissue evidence="2">Muscle</tissue>
    </source>
</reference>
<dbReference type="Proteomes" id="UP001148018">
    <property type="component" value="Unassembled WGS sequence"/>
</dbReference>
<sequence>THTEKTKCKVSARNNIIRKLTGTTWGANPQTLKSTALALCYSAAEYACPVWERAAHAKKLDPALNASCRLITGCLKSTPTDRLSVPGVPRTGLSRPSQALVRLGAQGGSRGHAPLPEWRVPLRVTSALLSVTFIYTFLWEVLQPYLALSKNYFYKVPVLVMNKTLPWTSVTLLALVYLPGLLAAMFQLSRGTK</sequence>
<keyword evidence="1" id="KW-0472">Membrane</keyword>
<protein>
    <submittedName>
        <fullName evidence="2">Uncharacterized protein</fullName>
    </submittedName>
</protein>
<organism evidence="2 3">
    <name type="scientific">Muraenolepis orangiensis</name>
    <name type="common">Patagonian moray cod</name>
    <dbReference type="NCBI Taxonomy" id="630683"/>
    <lineage>
        <taxon>Eukaryota</taxon>
        <taxon>Metazoa</taxon>
        <taxon>Chordata</taxon>
        <taxon>Craniata</taxon>
        <taxon>Vertebrata</taxon>
        <taxon>Euteleostomi</taxon>
        <taxon>Actinopterygii</taxon>
        <taxon>Neopterygii</taxon>
        <taxon>Teleostei</taxon>
        <taxon>Neoteleostei</taxon>
        <taxon>Acanthomorphata</taxon>
        <taxon>Zeiogadaria</taxon>
        <taxon>Gadariae</taxon>
        <taxon>Gadiformes</taxon>
        <taxon>Muraenolepidoidei</taxon>
        <taxon>Muraenolepididae</taxon>
        <taxon>Muraenolepis</taxon>
    </lineage>
</organism>
<name>A0A9Q0D892_9TELE</name>
<feature type="transmembrane region" description="Helical" evidence="1">
    <location>
        <begin position="127"/>
        <end position="147"/>
    </location>
</feature>
<feature type="non-terminal residue" evidence="2">
    <location>
        <position position="1"/>
    </location>
</feature>
<evidence type="ECO:0000313" key="3">
    <source>
        <dbReference type="Proteomes" id="UP001148018"/>
    </source>
</evidence>